<comment type="caution">
    <text evidence="1">The sequence shown here is derived from an EMBL/GenBank/DDBJ whole genome shotgun (WGS) entry which is preliminary data.</text>
</comment>
<organism evidence="1 2">
    <name type="scientific">Paenibacillus vandeheii</name>
    <dbReference type="NCBI Taxonomy" id="3035917"/>
    <lineage>
        <taxon>Bacteria</taxon>
        <taxon>Bacillati</taxon>
        <taxon>Bacillota</taxon>
        <taxon>Bacilli</taxon>
        <taxon>Bacillales</taxon>
        <taxon>Paenibacillaceae</taxon>
        <taxon>Paenibacillus</taxon>
    </lineage>
</organism>
<sequence>MNPSEIESLLSRPLTHEERQKIEWMNGWERDTQTVVWGLLQAAYKAGAKAAPALAPDVIQDYKERMVKELDYHGFVREESYTIIAHAVMSTDLPDNQKFEYVQALDDVYTDLQDKEGKL</sequence>
<proteinExistence type="predicted"/>
<dbReference type="EMBL" id="JAROCD010000001">
    <property type="protein sequence ID" value="MDN4600014.1"/>
    <property type="molecule type" value="Genomic_DNA"/>
</dbReference>
<name>A0ABT8J6X7_9BACL</name>
<evidence type="ECO:0000313" key="1">
    <source>
        <dbReference type="EMBL" id="MDN4600014.1"/>
    </source>
</evidence>
<gene>
    <name evidence="1" type="ORF">P5G61_02150</name>
</gene>
<dbReference type="Proteomes" id="UP001174205">
    <property type="component" value="Unassembled WGS sequence"/>
</dbReference>
<dbReference type="RefSeq" id="WP_301243968.1">
    <property type="nucleotide sequence ID" value="NZ_JAROCD010000001.1"/>
</dbReference>
<accession>A0ABT8J6X7</accession>
<protein>
    <submittedName>
        <fullName evidence="1">Uncharacterized protein</fullName>
    </submittedName>
</protein>
<evidence type="ECO:0000313" key="2">
    <source>
        <dbReference type="Proteomes" id="UP001174205"/>
    </source>
</evidence>
<keyword evidence="2" id="KW-1185">Reference proteome</keyword>
<reference evidence="1" key="1">
    <citation type="submission" date="2023-03" db="EMBL/GenBank/DDBJ databases">
        <title>MT1 and MT2 Draft Genomes of Novel Species.</title>
        <authorList>
            <person name="Venkateswaran K."/>
        </authorList>
    </citation>
    <scope>NUCLEOTIDE SEQUENCE</scope>
    <source>
        <strain evidence="1">F6_3S_P_1C</strain>
    </source>
</reference>